<comment type="caution">
    <text evidence="2">The sequence shown here is derived from an EMBL/GenBank/DDBJ whole genome shotgun (WGS) entry which is preliminary data.</text>
</comment>
<dbReference type="AlphaFoldDB" id="A0A077QML3"/>
<protein>
    <recommendedName>
        <fullName evidence="1">DUF3950 domain-containing protein</fullName>
    </recommendedName>
</protein>
<dbReference type="RefSeq" id="WP_071825644.1">
    <property type="nucleotide sequence ID" value="NZ_HG428465.1"/>
</dbReference>
<gene>
    <name evidence="2" type="ORF">XBI1_550012</name>
</gene>
<evidence type="ECO:0000259" key="1">
    <source>
        <dbReference type="Pfam" id="PF13132"/>
    </source>
</evidence>
<feature type="domain" description="DUF3950" evidence="1">
    <location>
        <begin position="22"/>
        <end position="52"/>
    </location>
</feature>
<dbReference type="HOGENOM" id="CLU_191341_1_0_6"/>
<dbReference type="InterPro" id="IPR025030">
    <property type="entry name" value="DUF3950"/>
</dbReference>
<sequence length="62" mass="7149">MTTGYKNNRSTTKGIRFPHELINEINTYVDSDKSINLNANFSAWVIDACEKKIKSEKRKNKS</sequence>
<dbReference type="Pfam" id="PF13132">
    <property type="entry name" value="DUF3950"/>
    <property type="match status" value="1"/>
</dbReference>
<accession>A0A077QML3</accession>
<dbReference type="Proteomes" id="UP000028480">
    <property type="component" value="Unassembled WGS sequence"/>
</dbReference>
<name>A0A077QML3_XENBV</name>
<organism evidence="2 3">
    <name type="scientific">Xenorhabdus bovienii str. Intermedium</name>
    <dbReference type="NCBI Taxonomy" id="1379677"/>
    <lineage>
        <taxon>Bacteria</taxon>
        <taxon>Pseudomonadati</taxon>
        <taxon>Pseudomonadota</taxon>
        <taxon>Gammaproteobacteria</taxon>
        <taxon>Enterobacterales</taxon>
        <taxon>Morganellaceae</taxon>
        <taxon>Xenorhabdus</taxon>
    </lineage>
</organism>
<evidence type="ECO:0000313" key="3">
    <source>
        <dbReference type="Proteomes" id="UP000028480"/>
    </source>
</evidence>
<dbReference type="EMBL" id="CBTB010000263">
    <property type="protein sequence ID" value="CDH34794.1"/>
    <property type="molecule type" value="Genomic_DNA"/>
</dbReference>
<reference evidence="2" key="1">
    <citation type="submission" date="2013-07" db="EMBL/GenBank/DDBJ databases">
        <title>Sub-species coevolution in mutualistic symbiosis.</title>
        <authorList>
            <person name="Murfin K."/>
            <person name="Klassen J."/>
            <person name="Lee M."/>
            <person name="Forst S."/>
            <person name="Stock P."/>
            <person name="Goodrich-Blair H."/>
        </authorList>
    </citation>
    <scope>NUCLEOTIDE SEQUENCE [LARGE SCALE GENOMIC DNA]</scope>
    <source>
        <strain evidence="2">Intermedium</strain>
    </source>
</reference>
<evidence type="ECO:0000313" key="2">
    <source>
        <dbReference type="EMBL" id="CDH34794.1"/>
    </source>
</evidence>
<proteinExistence type="predicted"/>
<dbReference type="NCBIfam" id="NF041551">
    <property type="entry name" value="YlcI_YnfO_N"/>
    <property type="match status" value="1"/>
</dbReference>